<dbReference type="AlphaFoldDB" id="T1EIK0"/>
<reference evidence="2" key="3">
    <citation type="submission" date="2015-06" db="UniProtKB">
        <authorList>
            <consortium name="EnsemblMetazoa"/>
        </authorList>
    </citation>
    <scope>IDENTIFICATION</scope>
</reference>
<dbReference type="InParanoid" id="T1EIK0"/>
<dbReference type="OrthoDB" id="6080649at2759"/>
<dbReference type="RefSeq" id="XP_009030160.1">
    <property type="nucleotide sequence ID" value="XM_009031912.1"/>
</dbReference>
<evidence type="ECO:0000313" key="3">
    <source>
        <dbReference type="Proteomes" id="UP000015101"/>
    </source>
</evidence>
<name>T1EIK0_HELRO</name>
<dbReference type="STRING" id="6412.T1EIK0"/>
<sequence>KCNITLGLINRHFMKLPKPNFLILYKSLVRSKIEYAASVWSPWSLKVIEDIERATRIVKNCIGFNYEQRLRLLDLPTLRYRRIR</sequence>
<proteinExistence type="predicted"/>
<evidence type="ECO:0000313" key="1">
    <source>
        <dbReference type="EMBL" id="ESN91278.1"/>
    </source>
</evidence>
<dbReference type="Proteomes" id="UP000015101">
    <property type="component" value="Unassembled WGS sequence"/>
</dbReference>
<gene>
    <name evidence="2" type="primary">20196400</name>
    <name evidence="1" type="ORF">HELRODRAFT_137362</name>
</gene>
<dbReference type="EMBL" id="KB097700">
    <property type="protein sequence ID" value="ESN91278.1"/>
    <property type="molecule type" value="Genomic_DNA"/>
</dbReference>
<dbReference type="CTD" id="20196400"/>
<dbReference type="EnsemblMetazoa" id="HelroT137362">
    <property type="protein sequence ID" value="HelroP137362"/>
    <property type="gene ID" value="HelroG137362"/>
</dbReference>
<dbReference type="GeneID" id="20196400"/>
<protein>
    <submittedName>
        <fullName evidence="1 2">Uncharacterized protein</fullName>
    </submittedName>
</protein>
<reference evidence="3" key="1">
    <citation type="submission" date="2012-12" db="EMBL/GenBank/DDBJ databases">
        <authorList>
            <person name="Hellsten U."/>
            <person name="Grimwood J."/>
            <person name="Chapman J.A."/>
            <person name="Shapiro H."/>
            <person name="Aerts A."/>
            <person name="Otillar R.P."/>
            <person name="Terry A.Y."/>
            <person name="Boore J.L."/>
            <person name="Simakov O."/>
            <person name="Marletaz F."/>
            <person name="Cho S.-J."/>
            <person name="Edsinger-Gonzales E."/>
            <person name="Havlak P."/>
            <person name="Kuo D.-H."/>
            <person name="Larsson T."/>
            <person name="Lv J."/>
            <person name="Arendt D."/>
            <person name="Savage R."/>
            <person name="Osoegawa K."/>
            <person name="de Jong P."/>
            <person name="Lindberg D.R."/>
            <person name="Seaver E.C."/>
            <person name="Weisblat D.A."/>
            <person name="Putnam N.H."/>
            <person name="Grigoriev I.V."/>
            <person name="Rokhsar D.S."/>
        </authorList>
    </citation>
    <scope>NUCLEOTIDE SEQUENCE</scope>
</reference>
<dbReference type="KEGG" id="hro:HELRODRAFT_137362"/>
<accession>T1EIK0</accession>
<keyword evidence="3" id="KW-1185">Reference proteome</keyword>
<dbReference type="HOGENOM" id="CLU_2533939_0_0_1"/>
<dbReference type="EMBL" id="AMQM01002010">
    <property type="status" value="NOT_ANNOTATED_CDS"/>
    <property type="molecule type" value="Genomic_DNA"/>
</dbReference>
<organism evidence="2 3">
    <name type="scientific">Helobdella robusta</name>
    <name type="common">Californian leech</name>
    <dbReference type="NCBI Taxonomy" id="6412"/>
    <lineage>
        <taxon>Eukaryota</taxon>
        <taxon>Metazoa</taxon>
        <taxon>Spiralia</taxon>
        <taxon>Lophotrochozoa</taxon>
        <taxon>Annelida</taxon>
        <taxon>Clitellata</taxon>
        <taxon>Hirudinea</taxon>
        <taxon>Rhynchobdellida</taxon>
        <taxon>Glossiphoniidae</taxon>
        <taxon>Helobdella</taxon>
    </lineage>
</organism>
<reference evidence="1 3" key="2">
    <citation type="journal article" date="2013" name="Nature">
        <title>Insights into bilaterian evolution from three spiralian genomes.</title>
        <authorList>
            <person name="Simakov O."/>
            <person name="Marletaz F."/>
            <person name="Cho S.J."/>
            <person name="Edsinger-Gonzales E."/>
            <person name="Havlak P."/>
            <person name="Hellsten U."/>
            <person name="Kuo D.H."/>
            <person name="Larsson T."/>
            <person name="Lv J."/>
            <person name="Arendt D."/>
            <person name="Savage R."/>
            <person name="Osoegawa K."/>
            <person name="de Jong P."/>
            <person name="Grimwood J."/>
            <person name="Chapman J.A."/>
            <person name="Shapiro H."/>
            <person name="Aerts A."/>
            <person name="Otillar R.P."/>
            <person name="Terry A.Y."/>
            <person name="Boore J.L."/>
            <person name="Grigoriev I.V."/>
            <person name="Lindberg D.R."/>
            <person name="Seaver E.C."/>
            <person name="Weisblat D.A."/>
            <person name="Putnam N.H."/>
            <person name="Rokhsar D.S."/>
        </authorList>
    </citation>
    <scope>NUCLEOTIDE SEQUENCE</scope>
</reference>
<evidence type="ECO:0000313" key="2">
    <source>
        <dbReference type="EnsemblMetazoa" id="HelroP137362"/>
    </source>
</evidence>